<comment type="caution">
    <text evidence="2">The sequence shown here is derived from an EMBL/GenBank/DDBJ whole genome shotgun (WGS) entry which is preliminary data.</text>
</comment>
<dbReference type="Gene3D" id="2.20.28.30">
    <property type="entry name" value="RNA polymerase ii, chain L"/>
    <property type="match status" value="1"/>
</dbReference>
<feature type="transmembrane region" description="Helical" evidence="1">
    <location>
        <begin position="45"/>
        <end position="64"/>
    </location>
</feature>
<feature type="transmembrane region" description="Helical" evidence="1">
    <location>
        <begin position="21"/>
        <end position="39"/>
    </location>
</feature>
<name>A0A9D1EJE2_9FIRM</name>
<dbReference type="EMBL" id="DVHU01000054">
    <property type="protein sequence ID" value="HIR92911.1"/>
    <property type="molecule type" value="Genomic_DNA"/>
</dbReference>
<sequence length="130" mass="15834">MNRFRYWLQNVMSGRYGVDNLNRFLLYVSLILFLLEMLFVRWVDFFIVFYPIALVLLAICYFRMFSRNMAKRNMENQKFLEIRDNILRRGDRTHRIFHCPNCGQKVRVPRGKGRISIRCPKCGREFIKRT</sequence>
<evidence type="ECO:0000313" key="2">
    <source>
        <dbReference type="EMBL" id="HIR92911.1"/>
    </source>
</evidence>
<reference evidence="2" key="2">
    <citation type="journal article" date="2021" name="PeerJ">
        <title>Extensive microbial diversity within the chicken gut microbiome revealed by metagenomics and culture.</title>
        <authorList>
            <person name="Gilroy R."/>
            <person name="Ravi A."/>
            <person name="Getino M."/>
            <person name="Pursley I."/>
            <person name="Horton D.L."/>
            <person name="Alikhan N.F."/>
            <person name="Baker D."/>
            <person name="Gharbi K."/>
            <person name="Hall N."/>
            <person name="Watson M."/>
            <person name="Adriaenssens E.M."/>
            <person name="Foster-Nyarko E."/>
            <person name="Jarju S."/>
            <person name="Secka A."/>
            <person name="Antonio M."/>
            <person name="Oren A."/>
            <person name="Chaudhuri R.R."/>
            <person name="La Ragione R."/>
            <person name="Hildebrand F."/>
            <person name="Pallen M.J."/>
        </authorList>
    </citation>
    <scope>NUCLEOTIDE SEQUENCE</scope>
    <source>
        <strain evidence="2">ChiSxjej1B13-7041</strain>
    </source>
</reference>
<evidence type="ECO:0008006" key="4">
    <source>
        <dbReference type="Google" id="ProtNLM"/>
    </source>
</evidence>
<dbReference type="CDD" id="cd20335">
    <property type="entry name" value="BRcat_RBR"/>
    <property type="match status" value="1"/>
</dbReference>
<reference evidence="2" key="1">
    <citation type="submission" date="2020-10" db="EMBL/GenBank/DDBJ databases">
        <authorList>
            <person name="Gilroy R."/>
        </authorList>
    </citation>
    <scope>NUCLEOTIDE SEQUENCE</scope>
    <source>
        <strain evidence="2">ChiSxjej1B13-7041</strain>
    </source>
</reference>
<keyword evidence="1" id="KW-0472">Membrane</keyword>
<dbReference type="Proteomes" id="UP000886841">
    <property type="component" value="Unassembled WGS sequence"/>
</dbReference>
<proteinExistence type="predicted"/>
<dbReference type="AlphaFoldDB" id="A0A9D1EJE2"/>
<gene>
    <name evidence="2" type="ORF">IAB98_05795</name>
</gene>
<evidence type="ECO:0000313" key="3">
    <source>
        <dbReference type="Proteomes" id="UP000886841"/>
    </source>
</evidence>
<organism evidence="2 3">
    <name type="scientific">Candidatus Egerieimonas intestinavium</name>
    <dbReference type="NCBI Taxonomy" id="2840777"/>
    <lineage>
        <taxon>Bacteria</taxon>
        <taxon>Bacillati</taxon>
        <taxon>Bacillota</taxon>
        <taxon>Clostridia</taxon>
        <taxon>Lachnospirales</taxon>
        <taxon>Lachnospiraceae</taxon>
        <taxon>Lachnospiraceae incertae sedis</taxon>
        <taxon>Candidatus Egerieimonas</taxon>
    </lineage>
</organism>
<keyword evidence="1" id="KW-0812">Transmembrane</keyword>
<accession>A0A9D1EJE2</accession>
<evidence type="ECO:0000256" key="1">
    <source>
        <dbReference type="SAM" id="Phobius"/>
    </source>
</evidence>
<protein>
    <recommendedName>
        <fullName evidence="4">Zn-finger containing protein</fullName>
    </recommendedName>
</protein>
<keyword evidence="1" id="KW-1133">Transmembrane helix</keyword>